<dbReference type="Proteomes" id="UP000028643">
    <property type="component" value="Unassembled WGS sequence"/>
</dbReference>
<reference evidence="1 2" key="1">
    <citation type="submission" date="2014-07" db="EMBL/GenBank/DDBJ databases">
        <title>Draft Genome Sequences of Environmental Pseudomonas syringae strains.</title>
        <authorList>
            <person name="Baltrus D.A."/>
            <person name="Berge O."/>
            <person name="Morris C."/>
        </authorList>
    </citation>
    <scope>NUCLEOTIDE SEQUENCE [LARGE SCALE GENOMIC DNA]</scope>
    <source>
        <strain evidence="1 2">CEB003</strain>
    </source>
</reference>
<sequence length="93" mass="10502">MNSQRLAQLRISPLHIQQLLFATLALLVTLLSIQQYQHWSSASEAPQIKQHFTHSQSYSTVSVPMAKDTALSLTPVEGNVEVSELPQRQTWVF</sequence>
<dbReference type="RefSeq" id="WP_020293347.1">
    <property type="nucleotide sequence ID" value="NZ_JPQT01000141.1"/>
</dbReference>
<comment type="caution">
    <text evidence="1">The sequence shown here is derived from an EMBL/GenBank/DDBJ whole genome shotgun (WGS) entry which is preliminary data.</text>
</comment>
<gene>
    <name evidence="1" type="ORF">IV02_26145</name>
</gene>
<dbReference type="PATRIC" id="fig|317.174.peg.5339"/>
<proteinExistence type="predicted"/>
<accession>A0A085URT2</accession>
<dbReference type="AlphaFoldDB" id="A0A085URT2"/>
<evidence type="ECO:0000313" key="2">
    <source>
        <dbReference type="Proteomes" id="UP000028643"/>
    </source>
</evidence>
<dbReference type="EMBL" id="JPQT01000141">
    <property type="protein sequence ID" value="KFE45895.1"/>
    <property type="molecule type" value="Genomic_DNA"/>
</dbReference>
<name>A0A085URT2_PSESX</name>
<organism evidence="1 2">
    <name type="scientific">Pseudomonas syringae</name>
    <dbReference type="NCBI Taxonomy" id="317"/>
    <lineage>
        <taxon>Bacteria</taxon>
        <taxon>Pseudomonadati</taxon>
        <taxon>Pseudomonadota</taxon>
        <taxon>Gammaproteobacteria</taxon>
        <taxon>Pseudomonadales</taxon>
        <taxon>Pseudomonadaceae</taxon>
        <taxon>Pseudomonas</taxon>
    </lineage>
</organism>
<evidence type="ECO:0000313" key="1">
    <source>
        <dbReference type="EMBL" id="KFE45895.1"/>
    </source>
</evidence>
<protein>
    <submittedName>
        <fullName evidence="1">Uncharacterized protein</fullName>
    </submittedName>
</protein>